<feature type="region of interest" description="Disordered" evidence="4">
    <location>
        <begin position="1"/>
        <end position="20"/>
    </location>
</feature>
<evidence type="ECO:0000256" key="2">
    <source>
        <dbReference type="ARBA" id="ARBA00023043"/>
    </source>
</evidence>
<feature type="repeat" description="ANK" evidence="3">
    <location>
        <begin position="125"/>
        <end position="157"/>
    </location>
</feature>
<dbReference type="Pfam" id="PF12796">
    <property type="entry name" value="Ank_2"/>
    <property type="match status" value="1"/>
</dbReference>
<organism evidence="5 6">
    <name type="scientific">Emiliania huxleyi (strain CCMP1516)</name>
    <dbReference type="NCBI Taxonomy" id="280463"/>
    <lineage>
        <taxon>Eukaryota</taxon>
        <taxon>Haptista</taxon>
        <taxon>Haptophyta</taxon>
        <taxon>Prymnesiophyceae</taxon>
        <taxon>Isochrysidales</taxon>
        <taxon>Noelaerhabdaceae</taxon>
        <taxon>Emiliania</taxon>
    </lineage>
</organism>
<evidence type="ECO:0000313" key="6">
    <source>
        <dbReference type="Proteomes" id="UP000013827"/>
    </source>
</evidence>
<dbReference type="SMART" id="SM00248">
    <property type="entry name" value="ANK"/>
    <property type="match status" value="3"/>
</dbReference>
<dbReference type="STRING" id="2903.R1EFZ8"/>
<dbReference type="KEGG" id="ehx:EMIHUDRAFT_254568"/>
<evidence type="ECO:0008006" key="7">
    <source>
        <dbReference type="Google" id="ProtNLM"/>
    </source>
</evidence>
<protein>
    <recommendedName>
        <fullName evidence="7">Ankyrin repeat protein</fullName>
    </recommendedName>
</protein>
<dbReference type="EnsemblProtists" id="EOD25615">
    <property type="protein sequence ID" value="EOD25615"/>
    <property type="gene ID" value="EMIHUDRAFT_254568"/>
</dbReference>
<dbReference type="AlphaFoldDB" id="A0A0D3JQ30"/>
<dbReference type="PROSITE" id="PS50088">
    <property type="entry name" value="ANK_REPEAT"/>
    <property type="match status" value="1"/>
</dbReference>
<dbReference type="PROSITE" id="PS50297">
    <property type="entry name" value="ANK_REP_REGION"/>
    <property type="match status" value="1"/>
</dbReference>
<keyword evidence="6" id="KW-1185">Reference proteome</keyword>
<dbReference type="PANTHER" id="PTHR24198:SF165">
    <property type="entry name" value="ANKYRIN REPEAT-CONTAINING PROTEIN-RELATED"/>
    <property type="match status" value="1"/>
</dbReference>
<dbReference type="PaxDb" id="2903-EOD25615"/>
<dbReference type="HOGENOM" id="CLU_1451310_0_0_1"/>
<name>A0A0D3JQ30_EMIH1</name>
<evidence type="ECO:0000256" key="3">
    <source>
        <dbReference type="PROSITE-ProRule" id="PRU00023"/>
    </source>
</evidence>
<dbReference type="Gene3D" id="1.25.40.20">
    <property type="entry name" value="Ankyrin repeat-containing domain"/>
    <property type="match status" value="1"/>
</dbReference>
<keyword evidence="1" id="KW-0677">Repeat</keyword>
<evidence type="ECO:0000256" key="4">
    <source>
        <dbReference type="SAM" id="MobiDB-lite"/>
    </source>
</evidence>
<dbReference type="PANTHER" id="PTHR24198">
    <property type="entry name" value="ANKYRIN REPEAT AND PROTEIN KINASE DOMAIN-CONTAINING PROTEIN"/>
    <property type="match status" value="1"/>
</dbReference>
<keyword evidence="2 3" id="KW-0040">ANK repeat</keyword>
<dbReference type="InterPro" id="IPR002110">
    <property type="entry name" value="Ankyrin_rpt"/>
</dbReference>
<sequence>MPEAPAPSTALADASTAPPAENDEHSLIWAIRCLECDVVEKFLTEGVCPPAAAASSASLHGSPASGAILEPAPTRVGVTQRHLDCGLHEVATGERHSVVHQEARLQIATRLVECGADPDNRQHGCGGTPLHHTLAGGYVELVEFLLDARADVNAANRYGVHPLHIAVKREYTDCIACLMSHELPLDKVKEELGWAVQYDLGDA</sequence>
<dbReference type="Proteomes" id="UP000013827">
    <property type="component" value="Unassembled WGS sequence"/>
</dbReference>
<evidence type="ECO:0000313" key="5">
    <source>
        <dbReference type="EnsemblProtists" id="EOD25615"/>
    </source>
</evidence>
<reference evidence="5" key="2">
    <citation type="submission" date="2024-10" db="UniProtKB">
        <authorList>
            <consortium name="EnsemblProtists"/>
        </authorList>
    </citation>
    <scope>IDENTIFICATION</scope>
</reference>
<dbReference type="RefSeq" id="XP_005778044.1">
    <property type="nucleotide sequence ID" value="XM_005777987.1"/>
</dbReference>
<dbReference type="InterPro" id="IPR036770">
    <property type="entry name" value="Ankyrin_rpt-contain_sf"/>
</dbReference>
<proteinExistence type="predicted"/>
<evidence type="ECO:0000256" key="1">
    <source>
        <dbReference type="ARBA" id="ARBA00022737"/>
    </source>
</evidence>
<dbReference type="SUPFAM" id="SSF48403">
    <property type="entry name" value="Ankyrin repeat"/>
    <property type="match status" value="1"/>
</dbReference>
<dbReference type="GeneID" id="17271162"/>
<accession>A0A0D3JQ30</accession>
<reference evidence="6" key="1">
    <citation type="journal article" date="2013" name="Nature">
        <title>Pan genome of the phytoplankton Emiliania underpins its global distribution.</title>
        <authorList>
            <person name="Read B.A."/>
            <person name="Kegel J."/>
            <person name="Klute M.J."/>
            <person name="Kuo A."/>
            <person name="Lefebvre S.C."/>
            <person name="Maumus F."/>
            <person name="Mayer C."/>
            <person name="Miller J."/>
            <person name="Monier A."/>
            <person name="Salamov A."/>
            <person name="Young J."/>
            <person name="Aguilar M."/>
            <person name="Claverie J.M."/>
            <person name="Frickenhaus S."/>
            <person name="Gonzalez K."/>
            <person name="Herman E.K."/>
            <person name="Lin Y.C."/>
            <person name="Napier J."/>
            <person name="Ogata H."/>
            <person name="Sarno A.F."/>
            <person name="Shmutz J."/>
            <person name="Schroeder D."/>
            <person name="de Vargas C."/>
            <person name="Verret F."/>
            <person name="von Dassow P."/>
            <person name="Valentin K."/>
            <person name="Van de Peer Y."/>
            <person name="Wheeler G."/>
            <person name="Dacks J.B."/>
            <person name="Delwiche C.F."/>
            <person name="Dyhrman S.T."/>
            <person name="Glockner G."/>
            <person name="John U."/>
            <person name="Richards T."/>
            <person name="Worden A.Z."/>
            <person name="Zhang X."/>
            <person name="Grigoriev I.V."/>
            <person name="Allen A.E."/>
            <person name="Bidle K."/>
            <person name="Borodovsky M."/>
            <person name="Bowler C."/>
            <person name="Brownlee C."/>
            <person name="Cock J.M."/>
            <person name="Elias M."/>
            <person name="Gladyshev V.N."/>
            <person name="Groth M."/>
            <person name="Guda C."/>
            <person name="Hadaegh A."/>
            <person name="Iglesias-Rodriguez M.D."/>
            <person name="Jenkins J."/>
            <person name="Jones B.M."/>
            <person name="Lawson T."/>
            <person name="Leese F."/>
            <person name="Lindquist E."/>
            <person name="Lobanov A."/>
            <person name="Lomsadze A."/>
            <person name="Malik S.B."/>
            <person name="Marsh M.E."/>
            <person name="Mackinder L."/>
            <person name="Mock T."/>
            <person name="Mueller-Roeber B."/>
            <person name="Pagarete A."/>
            <person name="Parker M."/>
            <person name="Probert I."/>
            <person name="Quesneville H."/>
            <person name="Raines C."/>
            <person name="Rensing S.A."/>
            <person name="Riano-Pachon D.M."/>
            <person name="Richier S."/>
            <person name="Rokitta S."/>
            <person name="Shiraiwa Y."/>
            <person name="Soanes D.M."/>
            <person name="van der Giezen M."/>
            <person name="Wahlund T.M."/>
            <person name="Williams B."/>
            <person name="Wilson W."/>
            <person name="Wolfe G."/>
            <person name="Wurch L.L."/>
        </authorList>
    </citation>
    <scope>NUCLEOTIDE SEQUENCE</scope>
</reference>